<gene>
    <name evidence="2" type="ORF">IW15_15020</name>
</gene>
<organism evidence="2 3">
    <name type="scientific">Chryseobacterium soli</name>
    <dbReference type="NCBI Taxonomy" id="445961"/>
    <lineage>
        <taxon>Bacteria</taxon>
        <taxon>Pseudomonadati</taxon>
        <taxon>Bacteroidota</taxon>
        <taxon>Flavobacteriia</taxon>
        <taxon>Flavobacteriales</taxon>
        <taxon>Weeksellaceae</taxon>
        <taxon>Chryseobacterium group</taxon>
        <taxon>Chryseobacterium</taxon>
    </lineage>
</organism>
<dbReference type="STRING" id="445961.IW15_15020"/>
<evidence type="ECO:0000256" key="1">
    <source>
        <dbReference type="SAM" id="Phobius"/>
    </source>
</evidence>
<name>A0A086A4A9_9FLAO</name>
<dbReference type="RefSeq" id="WP_034712655.1">
    <property type="nucleotide sequence ID" value="NZ_JAODPJ010000007.1"/>
</dbReference>
<dbReference type="AlphaFoldDB" id="A0A086A4A9"/>
<proteinExistence type="predicted"/>
<sequence length="73" mass="7800">MKNNISKLLSTLFLFAVLLVKAIPSTPVPGDGSTGGSGTGEPAAPIDMYVYVLSIIAVMFIVFYTKKYKSQKA</sequence>
<keyword evidence="3" id="KW-1185">Reference proteome</keyword>
<protein>
    <submittedName>
        <fullName evidence="2">Signal peptidase</fullName>
    </submittedName>
</protein>
<dbReference type="OrthoDB" id="1274917at2"/>
<evidence type="ECO:0000313" key="2">
    <source>
        <dbReference type="EMBL" id="KFF11523.1"/>
    </source>
</evidence>
<feature type="transmembrane region" description="Helical" evidence="1">
    <location>
        <begin position="46"/>
        <end position="65"/>
    </location>
</feature>
<dbReference type="EMBL" id="JPRH01000006">
    <property type="protein sequence ID" value="KFF11523.1"/>
    <property type="molecule type" value="Genomic_DNA"/>
</dbReference>
<comment type="caution">
    <text evidence="2">The sequence shown here is derived from an EMBL/GenBank/DDBJ whole genome shotgun (WGS) entry which is preliminary data.</text>
</comment>
<dbReference type="eggNOG" id="ENOG5033JVA">
    <property type="taxonomic scope" value="Bacteria"/>
</dbReference>
<keyword evidence="1" id="KW-0472">Membrane</keyword>
<accession>A0A086A4A9</accession>
<evidence type="ECO:0000313" key="3">
    <source>
        <dbReference type="Proteomes" id="UP000028705"/>
    </source>
</evidence>
<dbReference type="Proteomes" id="UP000028705">
    <property type="component" value="Unassembled WGS sequence"/>
</dbReference>
<keyword evidence="1" id="KW-0812">Transmembrane</keyword>
<keyword evidence="1" id="KW-1133">Transmembrane helix</keyword>
<reference evidence="2 3" key="1">
    <citation type="submission" date="2014-07" db="EMBL/GenBank/DDBJ databases">
        <title>Genome of Chryseobacterium soli DSM 19298.</title>
        <authorList>
            <person name="Stropko S.J."/>
            <person name="Pipes S.E."/>
            <person name="Newman J."/>
        </authorList>
    </citation>
    <scope>NUCLEOTIDE SEQUENCE [LARGE SCALE GENOMIC DNA]</scope>
    <source>
        <strain evidence="2 3">DSM 19298</strain>
    </source>
</reference>